<keyword evidence="1" id="KW-0732">Signal</keyword>
<evidence type="ECO:0000256" key="1">
    <source>
        <dbReference type="SAM" id="SignalP"/>
    </source>
</evidence>
<gene>
    <name evidence="2" type="ORF">N7539_000050</name>
</gene>
<dbReference type="InterPro" id="IPR039535">
    <property type="entry name" value="ASST-like"/>
</dbReference>
<comment type="caution">
    <text evidence="2">The sequence shown here is derived from an EMBL/GenBank/DDBJ whole genome shotgun (WGS) entry which is preliminary data.</text>
</comment>
<name>A0A9X0C2C8_9EURO</name>
<sequence length="529" mass="58671">MMFHFYHLPLAILFWSSTVLSDAPWINDFEAYNVERKWGNTPSQAYKSSPVTSPLWQVSTFEKELIDVNTPYIFLTTQNQTGFFSTLIFRSDDLSLVYANSSRITTANFRVQKYMGSSYLTHWTGNFTGGHGNGHVYFLDNHYRLNRRVSTFGISSQADMHESQMTDDGTLLVSTYIDKPFDLRPVGGPANGTLADSCFQEIDLVTGESLFQWCASDHFKPQDSYAKYQKNTYGGAAGGGGQGLSVGWDFFHLNSIQKYNGNYLVNGRLLKLVTYISGATGNPIWKLGGKLNEFKDLSDGQATNFGFEHHVRFRSADHSQLTLFDNHELELNFNCTTNCSRGLHLSLDFEKKTARLVESLLHPDHLTTAAMGSVSILANNNTLVGWGLNAGLTEHLPGGKCVLNAQVAPFAQNIMSYRIWKDSWIGLPTWSPTLTFENDTFYVSWNGATEVATWRLAQADNSAMLNSTSRLVPRAGFETAMGVERSAMLPKYAQAEALASDGTVQGRSAVLEVASGRNILAGNGYQIQG</sequence>
<protein>
    <submittedName>
        <fullName evidence="2">ASST-domain-containing protein</fullName>
    </submittedName>
</protein>
<accession>A0A9X0C2C8</accession>
<organism evidence="2 3">
    <name type="scientific">Penicillium diatomitis</name>
    <dbReference type="NCBI Taxonomy" id="2819901"/>
    <lineage>
        <taxon>Eukaryota</taxon>
        <taxon>Fungi</taxon>
        <taxon>Dikarya</taxon>
        <taxon>Ascomycota</taxon>
        <taxon>Pezizomycotina</taxon>
        <taxon>Eurotiomycetes</taxon>
        <taxon>Eurotiomycetidae</taxon>
        <taxon>Eurotiales</taxon>
        <taxon>Aspergillaceae</taxon>
        <taxon>Penicillium</taxon>
    </lineage>
</organism>
<feature type="signal peptide" evidence="1">
    <location>
        <begin position="1"/>
        <end position="21"/>
    </location>
</feature>
<proteinExistence type="predicted"/>
<dbReference type="GeneID" id="81619903"/>
<evidence type="ECO:0000313" key="2">
    <source>
        <dbReference type="EMBL" id="KAJ5494934.1"/>
    </source>
</evidence>
<reference evidence="2" key="1">
    <citation type="submission" date="2022-12" db="EMBL/GenBank/DDBJ databases">
        <authorList>
            <person name="Petersen C."/>
        </authorList>
    </citation>
    <scope>NUCLEOTIDE SEQUENCE</scope>
    <source>
        <strain evidence="2">IBT 30728</strain>
    </source>
</reference>
<dbReference type="RefSeq" id="XP_056793947.1">
    <property type="nucleotide sequence ID" value="XM_056929654.1"/>
</dbReference>
<dbReference type="AlphaFoldDB" id="A0A9X0C2C8"/>
<feature type="chain" id="PRO_5040895934" evidence="1">
    <location>
        <begin position="22"/>
        <end position="529"/>
    </location>
</feature>
<evidence type="ECO:0000313" key="3">
    <source>
        <dbReference type="Proteomes" id="UP001148312"/>
    </source>
</evidence>
<dbReference type="Proteomes" id="UP001148312">
    <property type="component" value="Unassembled WGS sequence"/>
</dbReference>
<dbReference type="InterPro" id="IPR053143">
    <property type="entry name" value="Arylsulfate_ST"/>
</dbReference>
<reference evidence="2" key="2">
    <citation type="journal article" date="2023" name="IMA Fungus">
        <title>Comparative genomic study of the Penicillium genus elucidates a diverse pangenome and 15 lateral gene transfer events.</title>
        <authorList>
            <person name="Petersen C."/>
            <person name="Sorensen T."/>
            <person name="Nielsen M.R."/>
            <person name="Sondergaard T.E."/>
            <person name="Sorensen J.L."/>
            <person name="Fitzpatrick D.A."/>
            <person name="Frisvad J.C."/>
            <person name="Nielsen K.L."/>
        </authorList>
    </citation>
    <scope>NUCLEOTIDE SEQUENCE</scope>
    <source>
        <strain evidence="2">IBT 30728</strain>
    </source>
</reference>
<keyword evidence="3" id="KW-1185">Reference proteome</keyword>
<dbReference type="PANTHER" id="PTHR35340">
    <property type="entry name" value="PQQ ENZYME REPEAT PROTEIN-RELATED"/>
    <property type="match status" value="1"/>
</dbReference>
<dbReference type="PANTHER" id="PTHR35340:SF5">
    <property type="entry name" value="ASST-DOMAIN-CONTAINING PROTEIN"/>
    <property type="match status" value="1"/>
</dbReference>
<dbReference type="Pfam" id="PF14269">
    <property type="entry name" value="Arylsulfotran_2"/>
    <property type="match status" value="1"/>
</dbReference>
<dbReference type="EMBL" id="JAPWDQ010000001">
    <property type="protein sequence ID" value="KAJ5494934.1"/>
    <property type="molecule type" value="Genomic_DNA"/>
</dbReference>